<dbReference type="Proteomes" id="UP000588051">
    <property type="component" value="Unassembled WGS sequence"/>
</dbReference>
<accession>A0A850QP32</accession>
<feature type="domain" description="KfrA N-terminal DNA-binding" evidence="2">
    <location>
        <begin position="8"/>
        <end position="118"/>
    </location>
</feature>
<keyword evidence="3" id="KW-0238">DNA-binding</keyword>
<evidence type="ECO:0000313" key="3">
    <source>
        <dbReference type="EMBL" id="NVO79435.1"/>
    </source>
</evidence>
<keyword evidence="4" id="KW-1185">Reference proteome</keyword>
<dbReference type="RefSeq" id="WP_176805121.1">
    <property type="nucleotide sequence ID" value="NZ_JABXYJ010000015.1"/>
</dbReference>
<keyword evidence="1" id="KW-0175">Coiled coil</keyword>
<dbReference type="Pfam" id="PF11740">
    <property type="entry name" value="KfrA_N"/>
    <property type="match status" value="1"/>
</dbReference>
<sequence>MARTGLYKSEVEKARNSLIAQGRHPSVDAVRIALGNTGSKTTIHKYLKELEEENGGNVDRKTSISEALQDLVACLAVQLEAEASNRIAELESQHSEKDHLHEAEITALTAKNAAIQEKLDLTIAEIKQEIQSHEQTREALQSESIARHTLAQQVADLKDRLVENETHRLSLEEKHNHARDALEHYRSSVKEQRDQDIRRHEQQVQQLQAELRHLQQSLVLKQNEVTQLNQDGARLVAELSQAQKSLYEEKNQSRKTQTELEAQRAIAQRAAQLEAQLIKEGVRVTDLQEQHADALAKNKALDTQIYSLQLELVTTSAKLEAQQHVMDEFKTLLSAKTH</sequence>
<dbReference type="InterPro" id="IPR021104">
    <property type="entry name" value="KfrA_DNA-bd_N"/>
</dbReference>
<dbReference type="EMBL" id="JABXYJ010000015">
    <property type="protein sequence ID" value="NVO79435.1"/>
    <property type="molecule type" value="Genomic_DNA"/>
</dbReference>
<name>A0A850QP32_9BURK</name>
<organism evidence="3 4">
    <name type="scientific">Undibacterium oligocarboniphilum</name>
    <dbReference type="NCBI Taxonomy" id="666702"/>
    <lineage>
        <taxon>Bacteria</taxon>
        <taxon>Pseudomonadati</taxon>
        <taxon>Pseudomonadota</taxon>
        <taxon>Betaproteobacteria</taxon>
        <taxon>Burkholderiales</taxon>
        <taxon>Oxalobacteraceae</taxon>
        <taxon>Undibacterium</taxon>
    </lineage>
</organism>
<evidence type="ECO:0000259" key="2">
    <source>
        <dbReference type="Pfam" id="PF11740"/>
    </source>
</evidence>
<proteinExistence type="predicted"/>
<protein>
    <submittedName>
        <fullName evidence="3">DNA-binding protein</fullName>
    </submittedName>
</protein>
<feature type="coiled-coil region" evidence="1">
    <location>
        <begin position="190"/>
        <end position="231"/>
    </location>
</feature>
<reference evidence="3 4" key="1">
    <citation type="submission" date="2020-06" db="EMBL/GenBank/DDBJ databases">
        <authorList>
            <person name="Qiu C."/>
            <person name="Liu Z."/>
        </authorList>
    </citation>
    <scope>NUCLEOTIDE SEQUENCE [LARGE SCALE GENOMIC DNA]</scope>
    <source>
        <strain evidence="3 4">EM 1</strain>
    </source>
</reference>
<dbReference type="GO" id="GO:0003677">
    <property type="term" value="F:DNA binding"/>
    <property type="evidence" value="ECO:0007669"/>
    <property type="project" value="UniProtKB-KW"/>
</dbReference>
<feature type="coiled-coil region" evidence="1">
    <location>
        <begin position="116"/>
        <end position="143"/>
    </location>
</feature>
<gene>
    <name evidence="3" type="ORF">HV832_16580</name>
</gene>
<evidence type="ECO:0000313" key="4">
    <source>
        <dbReference type="Proteomes" id="UP000588051"/>
    </source>
</evidence>
<comment type="caution">
    <text evidence="3">The sequence shown here is derived from an EMBL/GenBank/DDBJ whole genome shotgun (WGS) entry which is preliminary data.</text>
</comment>
<evidence type="ECO:0000256" key="1">
    <source>
        <dbReference type="SAM" id="Coils"/>
    </source>
</evidence>
<dbReference type="AlphaFoldDB" id="A0A850QP32"/>